<dbReference type="SUPFAM" id="SSF57414">
    <property type="entry name" value="Hairpin loop containing domain-like"/>
    <property type="match status" value="1"/>
</dbReference>
<dbReference type="SMART" id="SM00130">
    <property type="entry name" value="KR"/>
    <property type="match status" value="4"/>
</dbReference>
<dbReference type="InterPro" id="IPR001254">
    <property type="entry name" value="Trypsin_dom"/>
</dbReference>
<dbReference type="GO" id="GO:0006508">
    <property type="term" value="P:proteolysis"/>
    <property type="evidence" value="ECO:0007669"/>
    <property type="project" value="InterPro"/>
</dbReference>
<feature type="domain" description="Peptidase S1" evidence="9">
    <location>
        <begin position="431"/>
        <end position="654"/>
    </location>
</feature>
<evidence type="ECO:0000256" key="2">
    <source>
        <dbReference type="ARBA" id="ARBA00022572"/>
    </source>
</evidence>
<dbReference type="Ensembl" id="ENSSFAT00005046640.1">
    <property type="protein sequence ID" value="ENSSFAP00005045069.1"/>
    <property type="gene ID" value="ENSSFAG00005022107.1"/>
</dbReference>
<dbReference type="PIRSF" id="PIRSF001152">
    <property type="entry name" value="HGF_MST1"/>
    <property type="match status" value="1"/>
</dbReference>
<dbReference type="Pfam" id="PF00089">
    <property type="entry name" value="Trypsin"/>
    <property type="match status" value="1"/>
</dbReference>
<dbReference type="Pfam" id="PF00024">
    <property type="entry name" value="PAN_1"/>
    <property type="match status" value="1"/>
</dbReference>
<dbReference type="CDD" id="cd01099">
    <property type="entry name" value="PAN_AP_HGF"/>
    <property type="match status" value="1"/>
</dbReference>
<feature type="domain" description="Kringle" evidence="8">
    <location>
        <begin position="251"/>
        <end position="330"/>
    </location>
</feature>
<feature type="domain" description="Kringle" evidence="8">
    <location>
        <begin position="78"/>
        <end position="157"/>
    </location>
</feature>
<evidence type="ECO:0000256" key="6">
    <source>
        <dbReference type="PIRNR" id="PIRNR001152"/>
    </source>
</evidence>
<keyword evidence="3" id="KW-0732">Signal</keyword>
<evidence type="ECO:0000313" key="11">
    <source>
        <dbReference type="Ensembl" id="ENSSFAP00005045069.1"/>
    </source>
</evidence>
<evidence type="ECO:0000256" key="4">
    <source>
        <dbReference type="ARBA" id="ARBA00022737"/>
    </source>
</evidence>
<keyword evidence="5 7" id="KW-1015">Disulfide bond</keyword>
<evidence type="ECO:0000313" key="12">
    <source>
        <dbReference type="Proteomes" id="UP000472267"/>
    </source>
</evidence>
<protein>
    <submittedName>
        <fullName evidence="11">Hepatocyte growth factor-like</fullName>
    </submittedName>
</protein>
<feature type="disulfide bond" evidence="7">
    <location>
        <begin position="301"/>
        <end position="324"/>
    </location>
</feature>
<feature type="disulfide bond" evidence="7">
    <location>
        <begin position="273"/>
        <end position="312"/>
    </location>
</feature>
<feature type="disulfide bond" evidence="7">
    <location>
        <begin position="210"/>
        <end position="233"/>
    </location>
</feature>
<evidence type="ECO:0000259" key="8">
    <source>
        <dbReference type="PROSITE" id="PS50070"/>
    </source>
</evidence>
<evidence type="ECO:0000256" key="5">
    <source>
        <dbReference type="ARBA" id="ARBA00023157"/>
    </source>
</evidence>
<dbReference type="PROSITE" id="PS50070">
    <property type="entry name" value="KRINGLE_2"/>
    <property type="match status" value="4"/>
</dbReference>
<feature type="domain" description="Apple" evidence="10">
    <location>
        <begin position="4"/>
        <end position="74"/>
    </location>
</feature>
<dbReference type="PRINTS" id="PR00722">
    <property type="entry name" value="CHYMOTRYPSIN"/>
</dbReference>
<reference evidence="11" key="3">
    <citation type="submission" date="2025-09" db="UniProtKB">
        <authorList>
            <consortium name="Ensembl"/>
        </authorList>
    </citation>
    <scope>IDENTIFICATION</scope>
</reference>
<dbReference type="SUPFAM" id="SSF57440">
    <property type="entry name" value="Kringle-like"/>
    <property type="match status" value="4"/>
</dbReference>
<dbReference type="InterPro" id="IPR000001">
    <property type="entry name" value="Kringle"/>
</dbReference>
<evidence type="ECO:0000259" key="9">
    <source>
        <dbReference type="PROSITE" id="PS50240"/>
    </source>
</evidence>
<keyword evidence="4" id="KW-0677">Repeat</keyword>
<dbReference type="Proteomes" id="UP000472267">
    <property type="component" value="Chromosome 17"/>
</dbReference>
<dbReference type="InterPro" id="IPR050759">
    <property type="entry name" value="Serine_protease_kringle"/>
</dbReference>
<feature type="disulfide bond" evidence="7">
    <location>
        <begin position="161"/>
        <end position="238"/>
    </location>
</feature>
<feature type="domain" description="Kringle" evidence="8">
    <location>
        <begin position="160"/>
        <end position="238"/>
    </location>
</feature>
<dbReference type="InterPro" id="IPR003609">
    <property type="entry name" value="Pan_app"/>
</dbReference>
<accession>A0A672IVG2</accession>
<gene>
    <name evidence="11" type="primary">hgfa</name>
</gene>
<dbReference type="Gene3D" id="2.40.20.10">
    <property type="entry name" value="Plasminogen Kringle 4"/>
    <property type="match status" value="4"/>
</dbReference>
<reference evidence="11" key="2">
    <citation type="submission" date="2025-08" db="UniProtKB">
        <authorList>
            <consortium name="Ensembl"/>
        </authorList>
    </citation>
    <scope>IDENTIFICATION</scope>
</reference>
<dbReference type="Gene3D" id="2.40.10.10">
    <property type="entry name" value="Trypsin-like serine proteases"/>
    <property type="match status" value="1"/>
</dbReference>
<dbReference type="Pfam" id="PF00051">
    <property type="entry name" value="Kringle"/>
    <property type="match status" value="4"/>
</dbReference>
<feature type="disulfide bond" evidence="7">
    <location>
        <begin position="338"/>
        <end position="415"/>
    </location>
</feature>
<dbReference type="AlphaFoldDB" id="A0A672IVG2"/>
<keyword evidence="1 6" id="KW-0721">Serine protease homolog</keyword>
<evidence type="ECO:0000256" key="7">
    <source>
        <dbReference type="PROSITE-ProRule" id="PRU00121"/>
    </source>
</evidence>
<keyword evidence="12" id="KW-1185">Reference proteome</keyword>
<dbReference type="InterPro" id="IPR013806">
    <property type="entry name" value="Kringle-like"/>
</dbReference>
<dbReference type="InterPro" id="IPR043504">
    <property type="entry name" value="Peptidase_S1_PA_chymotrypsin"/>
</dbReference>
<comment type="similarity">
    <text evidence="6">Belongs to the peptidase S1 family. Plasminogen subfamily.</text>
</comment>
<dbReference type="PANTHER" id="PTHR24261">
    <property type="entry name" value="PLASMINOGEN-RELATED"/>
    <property type="match status" value="1"/>
</dbReference>
<dbReference type="PRINTS" id="PR00018">
    <property type="entry name" value="KRINGLE"/>
</dbReference>
<dbReference type="PROSITE" id="PS50240">
    <property type="entry name" value="TRYPSIN_DOM"/>
    <property type="match status" value="1"/>
</dbReference>
<feature type="domain" description="Kringle" evidence="8">
    <location>
        <begin position="337"/>
        <end position="415"/>
    </location>
</feature>
<dbReference type="InterPro" id="IPR038178">
    <property type="entry name" value="Kringle_sf"/>
</dbReference>
<dbReference type="FunFam" id="2.40.20.10:FF:000004">
    <property type="entry name" value="Hepatocyte growth factor"/>
    <property type="match status" value="1"/>
</dbReference>
<dbReference type="InterPro" id="IPR024174">
    <property type="entry name" value="HGF/MST1"/>
</dbReference>
<dbReference type="CDD" id="cd00108">
    <property type="entry name" value="KR"/>
    <property type="match status" value="4"/>
</dbReference>
<dbReference type="InterPro" id="IPR009003">
    <property type="entry name" value="Peptidase_S1_PA"/>
</dbReference>
<evidence type="ECO:0000259" key="10">
    <source>
        <dbReference type="PROSITE" id="PS50948"/>
    </source>
</evidence>
<evidence type="ECO:0000256" key="3">
    <source>
        <dbReference type="ARBA" id="ARBA00022729"/>
    </source>
</evidence>
<reference evidence="11" key="1">
    <citation type="submission" date="2019-06" db="EMBL/GenBank/DDBJ databases">
        <authorList>
            <consortium name="Wellcome Sanger Institute Data Sharing"/>
        </authorList>
    </citation>
    <scope>NUCLEOTIDE SEQUENCE [LARGE SCALE GENOMIC DNA]</scope>
</reference>
<dbReference type="GO" id="GO:0004252">
    <property type="term" value="F:serine-type endopeptidase activity"/>
    <property type="evidence" value="ECO:0007669"/>
    <property type="project" value="InterPro"/>
</dbReference>
<feature type="disulfide bond" evidence="7">
    <location>
        <begin position="182"/>
        <end position="221"/>
    </location>
</feature>
<dbReference type="CDD" id="cd00190">
    <property type="entry name" value="Tryp_SPc"/>
    <property type="match status" value="1"/>
</dbReference>
<comment type="caution">
    <text evidence="7">Lacks conserved residue(s) required for the propagation of feature annotation.</text>
</comment>
<dbReference type="SUPFAM" id="SSF50494">
    <property type="entry name" value="Trypsin-like serine proteases"/>
    <property type="match status" value="1"/>
</dbReference>
<organism evidence="11 12">
    <name type="scientific">Salarias fasciatus</name>
    <name type="common">Jewelled blenny</name>
    <name type="synonym">Blennius fasciatus</name>
    <dbReference type="NCBI Taxonomy" id="181472"/>
    <lineage>
        <taxon>Eukaryota</taxon>
        <taxon>Metazoa</taxon>
        <taxon>Chordata</taxon>
        <taxon>Craniata</taxon>
        <taxon>Vertebrata</taxon>
        <taxon>Euteleostomi</taxon>
        <taxon>Actinopterygii</taxon>
        <taxon>Neopterygii</taxon>
        <taxon>Teleostei</taxon>
        <taxon>Neoteleostei</taxon>
        <taxon>Acanthomorphata</taxon>
        <taxon>Ovalentaria</taxon>
        <taxon>Blenniimorphae</taxon>
        <taxon>Blenniiformes</taxon>
        <taxon>Blennioidei</taxon>
        <taxon>Blenniidae</taxon>
        <taxon>Salariinae</taxon>
        <taxon>Salarias</taxon>
    </lineage>
</organism>
<dbReference type="Gene3D" id="3.50.4.10">
    <property type="entry name" value="Hepatocyte Growth Factor"/>
    <property type="match status" value="1"/>
</dbReference>
<keyword evidence="2 7" id="KW-0420">Kringle</keyword>
<evidence type="ECO:0000256" key="1">
    <source>
        <dbReference type="ARBA" id="ARBA00022542"/>
    </source>
</evidence>
<dbReference type="FunFam" id="2.40.20.10:FF:000001">
    <property type="entry name" value="Urokinase-type plasminogen activator"/>
    <property type="match status" value="1"/>
</dbReference>
<proteinExistence type="inferred from homology"/>
<dbReference type="InterPro" id="IPR001314">
    <property type="entry name" value="Peptidase_S1A"/>
</dbReference>
<dbReference type="SMART" id="SM00020">
    <property type="entry name" value="Tryp_SPc"/>
    <property type="match status" value="1"/>
</dbReference>
<dbReference type="PANTHER" id="PTHR24261:SF8">
    <property type="entry name" value="HEPATOCYTE GROWTH FACTOR"/>
    <property type="match status" value="1"/>
</dbReference>
<name>A0A672IVG2_SALFA</name>
<sequence length="662" mass="75999">MLVCTDCPQPALVRKSRSQEHCARKCNKVKKNFSCRAFNFQRHNRKCHLLPFDRFTHGVQKQANINFTLYEKKDYVRECIIGTKDNYRGRRSWTKSNITCQAWSDNNINEHTFYPDRYPTQDLRENFCRNPNNDPGGPWCYTTDPNVRAEECGIPQCSEVCMTCNGESYRGKMDHTESGKECQRWDSARPHKHRFQPKKYRDKDLRDNYCRNPDNRLRPWCYTMDPKTQWEYCNITVCDPSEESDANVTTSCVQGKGADYKGTMNVTPEGVTCQRWDSQFPHNHTFLPQNFQCKDLRENYCRNPDGADYPWCFTTDPNQRRANCTHIPRCDFYSSSECYEDNGEMYRGTLSITRSGIPCADWSHHITSGDSHSTVSSVGLERNYCRNPDRDKHGPWCYTNPNNRLAWDYCKLKHCPTRPKISCFVHINTRIVGGHQVRGTDGSWVVSIQREKAHICGGSLIREDWVLTDQQCFTSCVPDLRDYSVQVGLRNLSQSSSHPRLRISRLICGPEGSNLVMLKLVDPAPVSEGASTIHLPVRECHITEGTNCTMYGWGETKSTAFFHTHVKALSMEIIIYVNTAFPGAPLTEASRICAGGRRGQGVCDRDNGGPLVCQEHERKVIIGVSIQRTKCASSQPALFVNVAFYSEWIYKVFKLYPSPERN</sequence>
<dbReference type="InterPro" id="IPR018056">
    <property type="entry name" value="Kringle_CS"/>
</dbReference>
<dbReference type="PROSITE" id="PS50948">
    <property type="entry name" value="PAN"/>
    <property type="match status" value="1"/>
</dbReference>
<dbReference type="PROSITE" id="PS00021">
    <property type="entry name" value="KRINGLE_1"/>
    <property type="match status" value="3"/>
</dbReference>